<evidence type="ECO:0000313" key="3">
    <source>
        <dbReference type="Proteomes" id="UP000663852"/>
    </source>
</evidence>
<name>A0A815SNT6_ADIRI</name>
<feature type="chain" id="PRO_5032582875" evidence="1">
    <location>
        <begin position="23"/>
        <end position="351"/>
    </location>
</feature>
<sequence length="351" mass="38542">MMIGTTILITFLILLYSTICISDPCRFEYPGKGVIDITSLGRSDGKAAYADILPLIPSGYKYSYNPCKQFSEGSVCVNTAACQMSINEQYQYNIGEQETATWSPGNGTNIDPSITYTHDDRTFVVQLRCSTSEKAEFQVFGEDPQTRYTGRLTHKCACWNGCANATSTTTTTTTATTTTITTTAVPPSSNPCRFEYPGKGVIDLSFIGRTDEKAAYSDETTRTTSNFKYSYNPCRRFSQGADCIGVSVCQISNDNQQTFPLGIQESASWTPGSDFNSVPSINYIYKRKKVTVLLQCSPEGNNEFQAFGEDPVNNYKFQLTHKCACWNGCSNASSIIETAVRASKKSATIST</sequence>
<keyword evidence="1" id="KW-0732">Signal</keyword>
<dbReference type="GO" id="GO:0000139">
    <property type="term" value="C:Golgi membrane"/>
    <property type="evidence" value="ECO:0007669"/>
    <property type="project" value="UniProtKB-SubCell"/>
</dbReference>
<protein>
    <submittedName>
        <fullName evidence="2">Uncharacterized protein</fullName>
    </submittedName>
</protein>
<feature type="signal peptide" evidence="1">
    <location>
        <begin position="1"/>
        <end position="22"/>
    </location>
</feature>
<comment type="caution">
    <text evidence="2">The sequence shown here is derived from an EMBL/GenBank/DDBJ whole genome shotgun (WGS) entry which is preliminary data.</text>
</comment>
<dbReference type="OrthoDB" id="29460at2759"/>
<dbReference type="SUPFAM" id="SSF50911">
    <property type="entry name" value="Mannose 6-phosphate receptor domain"/>
    <property type="match status" value="2"/>
</dbReference>
<dbReference type="PANTHER" id="PTHR15071:SF0">
    <property type="entry name" value="MANNOSE 6-PHOSPHATE RECEPTOR-LIKE PROTEIN 1"/>
    <property type="match status" value="1"/>
</dbReference>
<dbReference type="InterPro" id="IPR009011">
    <property type="entry name" value="Man6P_isomerase_rcpt-bd_dom_sf"/>
</dbReference>
<evidence type="ECO:0000256" key="1">
    <source>
        <dbReference type="SAM" id="SignalP"/>
    </source>
</evidence>
<dbReference type="GO" id="GO:0005802">
    <property type="term" value="C:trans-Golgi network"/>
    <property type="evidence" value="ECO:0007669"/>
    <property type="project" value="TreeGrafter"/>
</dbReference>
<accession>A0A815SNT6</accession>
<dbReference type="EMBL" id="CAJNOJ010000606">
    <property type="protein sequence ID" value="CAF1495216.1"/>
    <property type="molecule type" value="Genomic_DNA"/>
</dbReference>
<dbReference type="Gene3D" id="2.70.130.10">
    <property type="entry name" value="Mannose-6-phosphate receptor binding domain"/>
    <property type="match status" value="2"/>
</dbReference>
<evidence type="ECO:0000313" key="2">
    <source>
        <dbReference type="EMBL" id="CAF1495216.1"/>
    </source>
</evidence>
<gene>
    <name evidence="2" type="ORF">EDS130_LOCUS42269</name>
</gene>
<dbReference type="AlphaFoldDB" id="A0A815SNT6"/>
<proteinExistence type="predicted"/>
<reference evidence="2" key="1">
    <citation type="submission" date="2021-02" db="EMBL/GenBank/DDBJ databases">
        <authorList>
            <person name="Nowell W R."/>
        </authorList>
    </citation>
    <scope>NUCLEOTIDE SEQUENCE</scope>
</reference>
<dbReference type="Proteomes" id="UP000663852">
    <property type="component" value="Unassembled WGS sequence"/>
</dbReference>
<organism evidence="2 3">
    <name type="scientific">Adineta ricciae</name>
    <name type="common">Rotifer</name>
    <dbReference type="NCBI Taxonomy" id="249248"/>
    <lineage>
        <taxon>Eukaryota</taxon>
        <taxon>Metazoa</taxon>
        <taxon>Spiralia</taxon>
        <taxon>Gnathifera</taxon>
        <taxon>Rotifera</taxon>
        <taxon>Eurotatoria</taxon>
        <taxon>Bdelloidea</taxon>
        <taxon>Adinetida</taxon>
        <taxon>Adinetidae</taxon>
        <taxon>Adineta</taxon>
    </lineage>
</organism>
<dbReference type="PANTHER" id="PTHR15071">
    <property type="entry name" value="MANNOSE-6-PHOSPHATE RECEPTOR FAMILY MEMBER"/>
    <property type="match status" value="1"/>
</dbReference>